<reference evidence="1 2" key="1">
    <citation type="journal article" date="2020" name="Cell">
        <title>Large-Scale Comparative Analyses of Tick Genomes Elucidate Their Genetic Diversity and Vector Capacities.</title>
        <authorList>
            <consortium name="Tick Genome and Microbiome Consortium (TIGMIC)"/>
            <person name="Jia N."/>
            <person name="Wang J."/>
            <person name="Shi W."/>
            <person name="Du L."/>
            <person name="Sun Y."/>
            <person name="Zhan W."/>
            <person name="Jiang J.F."/>
            <person name="Wang Q."/>
            <person name="Zhang B."/>
            <person name="Ji P."/>
            <person name="Bell-Sakyi L."/>
            <person name="Cui X.M."/>
            <person name="Yuan T.T."/>
            <person name="Jiang B.G."/>
            <person name="Yang W.F."/>
            <person name="Lam T.T."/>
            <person name="Chang Q.C."/>
            <person name="Ding S.J."/>
            <person name="Wang X.J."/>
            <person name="Zhu J.G."/>
            <person name="Ruan X.D."/>
            <person name="Zhao L."/>
            <person name="Wei J.T."/>
            <person name="Ye R.Z."/>
            <person name="Que T.C."/>
            <person name="Du C.H."/>
            <person name="Zhou Y.H."/>
            <person name="Cheng J.X."/>
            <person name="Dai P.F."/>
            <person name="Guo W.B."/>
            <person name="Han X.H."/>
            <person name="Huang E.J."/>
            <person name="Li L.F."/>
            <person name="Wei W."/>
            <person name="Gao Y.C."/>
            <person name="Liu J.Z."/>
            <person name="Shao H.Z."/>
            <person name="Wang X."/>
            <person name="Wang C.C."/>
            <person name="Yang T.C."/>
            <person name="Huo Q.B."/>
            <person name="Li W."/>
            <person name="Chen H.Y."/>
            <person name="Chen S.E."/>
            <person name="Zhou L.G."/>
            <person name="Ni X.B."/>
            <person name="Tian J.H."/>
            <person name="Sheng Y."/>
            <person name="Liu T."/>
            <person name="Pan Y.S."/>
            <person name="Xia L.Y."/>
            <person name="Li J."/>
            <person name="Zhao F."/>
            <person name="Cao W.C."/>
        </authorList>
    </citation>
    <scope>NUCLEOTIDE SEQUENCE [LARGE SCALE GENOMIC DNA]</scope>
    <source>
        <strain evidence="1">Iper-2018</strain>
    </source>
</reference>
<accession>A0AC60P518</accession>
<name>A0AC60P518_IXOPE</name>
<dbReference type="EMBL" id="JABSTQ010011170">
    <property type="protein sequence ID" value="KAG0414534.1"/>
    <property type="molecule type" value="Genomic_DNA"/>
</dbReference>
<keyword evidence="2" id="KW-1185">Reference proteome</keyword>
<dbReference type="Proteomes" id="UP000805193">
    <property type="component" value="Unassembled WGS sequence"/>
</dbReference>
<protein>
    <submittedName>
        <fullName evidence="1">Uncharacterized protein</fullName>
    </submittedName>
</protein>
<gene>
    <name evidence="1" type="ORF">HPB47_008306</name>
</gene>
<organism evidence="1 2">
    <name type="scientific">Ixodes persulcatus</name>
    <name type="common">Taiga tick</name>
    <dbReference type="NCBI Taxonomy" id="34615"/>
    <lineage>
        <taxon>Eukaryota</taxon>
        <taxon>Metazoa</taxon>
        <taxon>Ecdysozoa</taxon>
        <taxon>Arthropoda</taxon>
        <taxon>Chelicerata</taxon>
        <taxon>Arachnida</taxon>
        <taxon>Acari</taxon>
        <taxon>Parasitiformes</taxon>
        <taxon>Ixodida</taxon>
        <taxon>Ixodoidea</taxon>
        <taxon>Ixodidae</taxon>
        <taxon>Ixodinae</taxon>
        <taxon>Ixodes</taxon>
    </lineage>
</organism>
<evidence type="ECO:0000313" key="2">
    <source>
        <dbReference type="Proteomes" id="UP000805193"/>
    </source>
</evidence>
<sequence>MIENRPHVLSELLAAFNSPPFQLFASVLAVCSECIEVTFAKGNSVSSRSKSPCAEVISSRQTHAHAGAGTPTAASSRSCAADGRARVARRRDQLPAPAARRGSPPSQWPKEIPGVDAAFGPIVFRRRRSSRPTQMMRPSPPPNVITSGPTHSHLRQYRRQRVSQRLTTSATLARGDAKTDAFAALRSSLGVLAAWGSLIADVMHRPRFLGGGVG</sequence>
<comment type="caution">
    <text evidence="1">The sequence shown here is derived from an EMBL/GenBank/DDBJ whole genome shotgun (WGS) entry which is preliminary data.</text>
</comment>
<evidence type="ECO:0000313" key="1">
    <source>
        <dbReference type="EMBL" id="KAG0414534.1"/>
    </source>
</evidence>
<proteinExistence type="predicted"/>